<dbReference type="AlphaFoldDB" id="A0A504U9U8"/>
<feature type="transmembrane region" description="Helical" evidence="1">
    <location>
        <begin position="80"/>
        <end position="102"/>
    </location>
</feature>
<keyword evidence="1" id="KW-0812">Transmembrane</keyword>
<dbReference type="EMBL" id="VFYP01000001">
    <property type="protein sequence ID" value="TPP10060.1"/>
    <property type="molecule type" value="Genomic_DNA"/>
</dbReference>
<dbReference type="OrthoDB" id="8003659at2"/>
<dbReference type="Proteomes" id="UP000316429">
    <property type="component" value="Unassembled WGS sequence"/>
</dbReference>
<evidence type="ECO:0000313" key="3">
    <source>
        <dbReference type="Proteomes" id="UP000316429"/>
    </source>
</evidence>
<dbReference type="RefSeq" id="WP_140826422.1">
    <property type="nucleotide sequence ID" value="NZ_VFYP01000001.1"/>
</dbReference>
<accession>A0A504U9U8</accession>
<evidence type="ECO:0000256" key="1">
    <source>
        <dbReference type="SAM" id="Phobius"/>
    </source>
</evidence>
<gene>
    <name evidence="2" type="ORF">FJQ55_04090</name>
</gene>
<keyword evidence="1" id="KW-1133">Transmembrane helix</keyword>
<protein>
    <recommendedName>
        <fullName evidence="4">DUF1648 domain-containing protein</fullName>
    </recommendedName>
</protein>
<sequence>MILIAPLLSLIAMGLIAAWGHRNIAPERRSLPIQWSVSGAVNREVPRLVAVAAIPVAITATMVLVAYLSRHDPADRNMGLIWISIIGPGIEAFYLAFLARMLDAQE</sequence>
<evidence type="ECO:0008006" key="4">
    <source>
        <dbReference type="Google" id="ProtNLM"/>
    </source>
</evidence>
<proteinExistence type="predicted"/>
<organism evidence="2 3">
    <name type="scientific">Rhizobium glycinendophyticum</name>
    <dbReference type="NCBI Taxonomy" id="2589807"/>
    <lineage>
        <taxon>Bacteria</taxon>
        <taxon>Pseudomonadati</taxon>
        <taxon>Pseudomonadota</taxon>
        <taxon>Alphaproteobacteria</taxon>
        <taxon>Hyphomicrobiales</taxon>
        <taxon>Rhizobiaceae</taxon>
        <taxon>Rhizobium/Agrobacterium group</taxon>
        <taxon>Rhizobium</taxon>
    </lineage>
</organism>
<comment type="caution">
    <text evidence="2">The sequence shown here is derived from an EMBL/GenBank/DDBJ whole genome shotgun (WGS) entry which is preliminary data.</text>
</comment>
<keyword evidence="3" id="KW-1185">Reference proteome</keyword>
<evidence type="ECO:0000313" key="2">
    <source>
        <dbReference type="EMBL" id="TPP10060.1"/>
    </source>
</evidence>
<keyword evidence="1" id="KW-0472">Membrane</keyword>
<feature type="transmembrane region" description="Helical" evidence="1">
    <location>
        <begin position="48"/>
        <end position="68"/>
    </location>
</feature>
<name>A0A504U9U8_9HYPH</name>
<reference evidence="2 3" key="1">
    <citation type="submission" date="2019-06" db="EMBL/GenBank/DDBJ databases">
        <title>Rhizobium sp. CL12 isolated from roots of soybean.</title>
        <authorList>
            <person name="Wang C."/>
        </authorList>
    </citation>
    <scope>NUCLEOTIDE SEQUENCE [LARGE SCALE GENOMIC DNA]</scope>
    <source>
        <strain evidence="2 3">CL12</strain>
    </source>
</reference>